<keyword evidence="3" id="KW-1185">Reference proteome</keyword>
<dbReference type="InterPro" id="IPR029460">
    <property type="entry name" value="DNAPol_HHH"/>
</dbReference>
<dbReference type="InterPro" id="IPR004805">
    <property type="entry name" value="DnaE2/DnaE/PolC"/>
</dbReference>
<evidence type="ECO:0000313" key="2">
    <source>
        <dbReference type="EMBL" id="BDP44161.1"/>
    </source>
</evidence>
<dbReference type="Proteomes" id="UP001064971">
    <property type="component" value="Plasmid pDAETH-2"/>
</dbReference>
<feature type="domain" description="DNA polymerase helix-hairpin-helix motif" evidence="1">
    <location>
        <begin position="203"/>
        <end position="285"/>
    </location>
</feature>
<dbReference type="CDD" id="cd04485">
    <property type="entry name" value="DnaE_OBF"/>
    <property type="match status" value="1"/>
</dbReference>
<dbReference type="Gene3D" id="1.10.150.870">
    <property type="match status" value="1"/>
</dbReference>
<geneLocation type="plasmid" evidence="2 3">
    <name>pDAETH-2</name>
</geneLocation>
<dbReference type="PANTHER" id="PTHR32294">
    <property type="entry name" value="DNA POLYMERASE III SUBUNIT ALPHA"/>
    <property type="match status" value="1"/>
</dbReference>
<dbReference type="EMBL" id="AP026562">
    <property type="protein sequence ID" value="BDP44161.1"/>
    <property type="molecule type" value="Genomic_DNA"/>
</dbReference>
<accession>A0ABM8AK15</accession>
<dbReference type="Pfam" id="PF14579">
    <property type="entry name" value="HHH_6"/>
    <property type="match status" value="1"/>
</dbReference>
<proteinExistence type="predicted"/>
<organism evidence="2 3">
    <name type="scientific">Deinococcus aetherius</name>
    <dbReference type="NCBI Taxonomy" id="200252"/>
    <lineage>
        <taxon>Bacteria</taxon>
        <taxon>Thermotogati</taxon>
        <taxon>Deinococcota</taxon>
        <taxon>Deinococci</taxon>
        <taxon>Deinococcales</taxon>
        <taxon>Deinococcaceae</taxon>
        <taxon>Deinococcus</taxon>
    </lineage>
</organism>
<keyword evidence="2" id="KW-0614">Plasmid</keyword>
<sequence>MFEAELAPFLLSCPAMRLFHEVVAAGGLGCLGVAVFLKQDVQHVCVFVDRPPQPMPYPTDLDAHLVQRPPRTPLGFSVAQFLGEERREWDVPLSQGLMADLNPALVKQFLHVPLAEGEAVREPQSVADDAQGKTVAVGLPVSHRSPPYRRLVARTHAHAFAQHASASAWMRQHHPAAFLAGVLAEAPGMWPASTLGHEARRWGVKLAPMCINRSGISYRAESAQVVRAPLTAVDGLSPDAARGIVQERLTGGKFVGVEDFYDRVDLSRDTLETLVKAGAFDVQGPRPNRLQVFYALQTVAHARKPGTRALLGPQVQAPDLPDLCADETLWLDLETKGVSESGRHPLDAHRTRLRDVGCKPPEALRHGEQAWTAGLIVARQKPPTAGGFAFYVLEDGASRAQAVISPDLWEAHRVLLRDAQALIVCGEATVRGRAVTLRVLRLSELPLSHVRQAAD</sequence>
<gene>
    <name evidence="2" type="ORF">DAETH_41300</name>
</gene>
<evidence type="ECO:0000259" key="1">
    <source>
        <dbReference type="Pfam" id="PF14579"/>
    </source>
</evidence>
<dbReference type="PANTHER" id="PTHR32294:SF4">
    <property type="entry name" value="ERROR-PRONE DNA POLYMERASE"/>
    <property type="match status" value="1"/>
</dbReference>
<reference evidence="2" key="1">
    <citation type="submission" date="2022-07" db="EMBL/GenBank/DDBJ databases">
        <title>Complete Genome Sequence of the Radioresistant Bacterium Deinococcus aetherius ST0316, Isolated from the Air Dust collected in Lower Stratosphere above Japan.</title>
        <authorList>
            <person name="Satoh K."/>
            <person name="Hagiwara K."/>
            <person name="Katsumata K."/>
            <person name="Kubo A."/>
            <person name="Yokobori S."/>
            <person name="Yamagishi A."/>
            <person name="Oono Y."/>
            <person name="Narumi I."/>
        </authorList>
    </citation>
    <scope>NUCLEOTIDE SEQUENCE</scope>
    <source>
        <strain evidence="2">ST0316</strain>
        <plasmid evidence="2">pDAETH-2</plasmid>
    </source>
</reference>
<evidence type="ECO:0000313" key="3">
    <source>
        <dbReference type="Proteomes" id="UP001064971"/>
    </source>
</evidence>
<name>A0ABM8AK15_9DEIO</name>
<protein>
    <recommendedName>
        <fullName evidence="1">DNA polymerase helix-hairpin-helix motif domain-containing protein</fullName>
    </recommendedName>
</protein>